<reference evidence="2" key="1">
    <citation type="submission" date="2022-07" db="EMBL/GenBank/DDBJ databases">
        <title>Parvularcula maris sp. nov., an algicidal bacterium isolated from seawater.</title>
        <authorList>
            <person name="Li F."/>
        </authorList>
    </citation>
    <scope>NUCLEOTIDE SEQUENCE</scope>
    <source>
        <strain evidence="2">BGMRC 0090</strain>
    </source>
</reference>
<evidence type="ECO:0000256" key="1">
    <source>
        <dbReference type="SAM" id="SignalP"/>
    </source>
</evidence>
<dbReference type="RefSeq" id="WP_256620534.1">
    <property type="nucleotide sequence ID" value="NZ_JANIBC010000023.1"/>
</dbReference>
<gene>
    <name evidence="2" type="ORF">NOG11_14535</name>
</gene>
<sequence length="194" mass="20037">MKTLAILAAAGLTAFGSSQAAIVNGDFSAGGTGFFVFEEGGTVVFPDGAATLATDPGLGFDVLVASVSQGDDGLFTFEPGIIVPDDATALRFDILQAAAVSDPAEEGLLAFRPDALGVSLLDAEDPLLDVFDFFEAGDTGTFTLDVTSLEGRTVALFIDLFDEDDGFDTSFTIDNIAFVTEDLSPVPLPGAFAF</sequence>
<name>A0A9X2LBF5_9PROT</name>
<proteinExistence type="predicted"/>
<organism evidence="2 3">
    <name type="scientific">Parvularcula maris</name>
    <dbReference type="NCBI Taxonomy" id="2965077"/>
    <lineage>
        <taxon>Bacteria</taxon>
        <taxon>Pseudomonadati</taxon>
        <taxon>Pseudomonadota</taxon>
        <taxon>Alphaproteobacteria</taxon>
        <taxon>Parvularculales</taxon>
        <taxon>Parvularculaceae</taxon>
        <taxon>Parvularcula</taxon>
    </lineage>
</organism>
<feature type="signal peptide" evidence="1">
    <location>
        <begin position="1"/>
        <end position="20"/>
    </location>
</feature>
<accession>A0A9X2LBF5</accession>
<feature type="chain" id="PRO_5040933454" description="PEP-CTERM sorting domain-containing protein" evidence="1">
    <location>
        <begin position="21"/>
        <end position="194"/>
    </location>
</feature>
<evidence type="ECO:0000313" key="2">
    <source>
        <dbReference type="EMBL" id="MCQ8186597.1"/>
    </source>
</evidence>
<keyword evidence="1" id="KW-0732">Signal</keyword>
<evidence type="ECO:0000313" key="3">
    <source>
        <dbReference type="Proteomes" id="UP001142610"/>
    </source>
</evidence>
<dbReference type="EMBL" id="JANIBC010000023">
    <property type="protein sequence ID" value="MCQ8186597.1"/>
    <property type="molecule type" value="Genomic_DNA"/>
</dbReference>
<evidence type="ECO:0008006" key="4">
    <source>
        <dbReference type="Google" id="ProtNLM"/>
    </source>
</evidence>
<feature type="non-terminal residue" evidence="2">
    <location>
        <position position="194"/>
    </location>
</feature>
<dbReference type="Proteomes" id="UP001142610">
    <property type="component" value="Unassembled WGS sequence"/>
</dbReference>
<keyword evidence="3" id="KW-1185">Reference proteome</keyword>
<protein>
    <recommendedName>
        <fullName evidence="4">PEP-CTERM sorting domain-containing protein</fullName>
    </recommendedName>
</protein>
<comment type="caution">
    <text evidence="2">The sequence shown here is derived from an EMBL/GenBank/DDBJ whole genome shotgun (WGS) entry which is preliminary data.</text>
</comment>
<dbReference type="AlphaFoldDB" id="A0A9X2LBF5"/>